<comment type="caution">
    <text evidence="10">The sequence shown here is derived from an EMBL/GenBank/DDBJ whole genome shotgun (WGS) entry which is preliminary data.</text>
</comment>
<evidence type="ECO:0000256" key="5">
    <source>
        <dbReference type="ARBA" id="ARBA00023125"/>
    </source>
</evidence>
<dbReference type="SMART" id="SM00487">
    <property type="entry name" value="DEXDc"/>
    <property type="match status" value="1"/>
</dbReference>
<dbReference type="Pfam" id="PF00271">
    <property type="entry name" value="Helicase_C"/>
    <property type="match status" value="1"/>
</dbReference>
<evidence type="ECO:0000256" key="1">
    <source>
        <dbReference type="ARBA" id="ARBA00022741"/>
    </source>
</evidence>
<keyword evidence="1" id="KW-0547">Nucleotide-binding</keyword>
<gene>
    <name evidence="10" type="ORF">JYA63_16865</name>
</gene>
<evidence type="ECO:0000313" key="11">
    <source>
        <dbReference type="Proteomes" id="UP001296923"/>
    </source>
</evidence>
<keyword evidence="3 10" id="KW-0347">Helicase</keyword>
<dbReference type="PROSITE" id="PS00690">
    <property type="entry name" value="DEAH_ATP_HELICASE"/>
    <property type="match status" value="1"/>
</dbReference>
<dbReference type="RefSeq" id="WP_205726718.1">
    <property type="nucleotide sequence ID" value="NZ_JAFHKR010000039.1"/>
</dbReference>
<dbReference type="CDD" id="cd17920">
    <property type="entry name" value="DEXHc_RecQ"/>
    <property type="match status" value="1"/>
</dbReference>
<dbReference type="Gene3D" id="3.40.50.300">
    <property type="entry name" value="P-loop containing nucleotide triphosphate hydrolases"/>
    <property type="match status" value="2"/>
</dbReference>
<dbReference type="Proteomes" id="UP001296923">
    <property type="component" value="Unassembled WGS sequence"/>
</dbReference>
<dbReference type="NCBIfam" id="TIGR00614">
    <property type="entry name" value="recQ_fam"/>
    <property type="match status" value="1"/>
</dbReference>
<name>A0ABS2ZSU3_9BACL</name>
<accession>A0ABS2ZSU3</accession>
<dbReference type="InterPro" id="IPR001650">
    <property type="entry name" value="Helicase_C-like"/>
</dbReference>
<evidence type="ECO:0000256" key="3">
    <source>
        <dbReference type="ARBA" id="ARBA00022806"/>
    </source>
</evidence>
<dbReference type="InterPro" id="IPR027417">
    <property type="entry name" value="P-loop_NTPase"/>
</dbReference>
<dbReference type="PROSITE" id="PS51192">
    <property type="entry name" value="HELICASE_ATP_BIND_1"/>
    <property type="match status" value="1"/>
</dbReference>
<keyword evidence="2" id="KW-0378">Hydrolase</keyword>
<dbReference type="InterPro" id="IPR004589">
    <property type="entry name" value="DNA_helicase_ATP-dep_RecQ"/>
</dbReference>
<dbReference type="GO" id="GO:0004386">
    <property type="term" value="F:helicase activity"/>
    <property type="evidence" value="ECO:0007669"/>
    <property type="project" value="UniProtKB-KW"/>
</dbReference>
<dbReference type="PANTHER" id="PTHR13710">
    <property type="entry name" value="DNA HELICASE RECQ FAMILY MEMBER"/>
    <property type="match status" value="1"/>
</dbReference>
<evidence type="ECO:0000256" key="2">
    <source>
        <dbReference type="ARBA" id="ARBA00022801"/>
    </source>
</evidence>
<dbReference type="SUPFAM" id="SSF52540">
    <property type="entry name" value="P-loop containing nucleoside triphosphate hydrolases"/>
    <property type="match status" value="1"/>
</dbReference>
<dbReference type="InterPro" id="IPR002464">
    <property type="entry name" value="DNA/RNA_helicase_DEAH_CS"/>
</dbReference>
<evidence type="ECO:0000256" key="4">
    <source>
        <dbReference type="ARBA" id="ARBA00022840"/>
    </source>
</evidence>
<organism evidence="10 11">
    <name type="scientific">Fictibacillus nanhaiensis</name>
    <dbReference type="NCBI Taxonomy" id="742169"/>
    <lineage>
        <taxon>Bacteria</taxon>
        <taxon>Bacillati</taxon>
        <taxon>Bacillota</taxon>
        <taxon>Bacilli</taxon>
        <taxon>Bacillales</taxon>
        <taxon>Fictibacillaceae</taxon>
        <taxon>Fictibacillus</taxon>
    </lineage>
</organism>
<feature type="domain" description="Helicase ATP-binding" evidence="8">
    <location>
        <begin position="24"/>
        <end position="191"/>
    </location>
</feature>
<evidence type="ECO:0000256" key="7">
    <source>
        <dbReference type="ARBA" id="ARBA00044550"/>
    </source>
</evidence>
<feature type="domain" description="Helicase C-terminal" evidence="9">
    <location>
        <begin position="215"/>
        <end position="372"/>
    </location>
</feature>
<evidence type="ECO:0000256" key="6">
    <source>
        <dbReference type="ARBA" id="ARBA00044535"/>
    </source>
</evidence>
<dbReference type="InterPro" id="IPR011545">
    <property type="entry name" value="DEAD/DEAH_box_helicase_dom"/>
</dbReference>
<protein>
    <recommendedName>
        <fullName evidence="6">ATP-dependent DNA helicase RecQ</fullName>
    </recommendedName>
    <alternativeName>
        <fullName evidence="7">DNA 3'-5' helicase RecQ</fullName>
    </alternativeName>
</protein>
<dbReference type="PROSITE" id="PS51194">
    <property type="entry name" value="HELICASE_CTER"/>
    <property type="match status" value="1"/>
</dbReference>
<dbReference type="PANTHER" id="PTHR13710:SF84">
    <property type="entry name" value="ATP-DEPENDENT DNA HELICASE RECS-RELATED"/>
    <property type="match status" value="1"/>
</dbReference>
<sequence>MQLEAALKELYGFSTFRSGQKEIVEDLLKGNDVLGMLPTGTGKTLIYQMTAHLLKGRALIISPLVSLMEDQVDQFKQAGFKRTIALNSFLDQGEKQNILKRIQDYQFVFVSPEILQNSYIRSILLSVRWSLFVVDEAHCISQWGHEFRPFYLELSDMKKAMGNPLCLALTATATKKVQDDILHHLDMKNAEVHIHSVNRPNISIFVEHFDEHDEKVERAIKLVQQLEGPGIIYTNTRMGAEALVKQFQDHEIEGVAFYHGGMNANERLLVQKQFLESQLNIIVCTNAFGMGINKSDIRFVIHFQTPSTIEGYLQEIGRAGRDSKSSVAVLLYHRADLEIPYHFIDQELPDLIQIDYLFSDHEQVKEHTYREKLKLVGLSETGQRFMEYHLKKAGVLDKRNLEVHEKNALISKIKSTIETRKADKIESLKAIEKWATSHACKRSGLLKYFGEPEPKPKPDTLCCGYCGTDLSHFYGKQASFNTSYGLWEEELRRLLRQEVYY</sequence>
<evidence type="ECO:0000313" key="10">
    <source>
        <dbReference type="EMBL" id="MBN3555953.1"/>
    </source>
</evidence>
<keyword evidence="4" id="KW-0067">ATP-binding</keyword>
<evidence type="ECO:0000259" key="9">
    <source>
        <dbReference type="PROSITE" id="PS51194"/>
    </source>
</evidence>
<evidence type="ECO:0000259" key="8">
    <source>
        <dbReference type="PROSITE" id="PS51192"/>
    </source>
</evidence>
<reference evidence="10 11" key="1">
    <citation type="submission" date="2021-01" db="EMBL/GenBank/DDBJ databases">
        <title>Genome Sequencing of Type Strains.</title>
        <authorList>
            <person name="Lemaire J.F."/>
            <person name="Inderbitzin P."/>
            <person name="Collins S.B."/>
            <person name="Wespe N."/>
            <person name="Knight-Connoni V."/>
        </authorList>
    </citation>
    <scope>NUCLEOTIDE SEQUENCE [LARGE SCALE GENOMIC DNA]</scope>
    <source>
        <strain evidence="10 11">DSM 23009</strain>
    </source>
</reference>
<dbReference type="Pfam" id="PF16124">
    <property type="entry name" value="RecQ_Zn_bind"/>
    <property type="match status" value="1"/>
</dbReference>
<dbReference type="EMBL" id="JAFHKR010000039">
    <property type="protein sequence ID" value="MBN3555953.1"/>
    <property type="molecule type" value="Genomic_DNA"/>
</dbReference>
<keyword evidence="5" id="KW-0238">DNA-binding</keyword>
<proteinExistence type="predicted"/>
<keyword evidence="11" id="KW-1185">Reference proteome</keyword>
<dbReference type="InterPro" id="IPR032284">
    <property type="entry name" value="RecQ_Zn-bd"/>
</dbReference>
<dbReference type="Pfam" id="PF00270">
    <property type="entry name" value="DEAD"/>
    <property type="match status" value="1"/>
</dbReference>
<dbReference type="SMART" id="SM00490">
    <property type="entry name" value="HELICc"/>
    <property type="match status" value="1"/>
</dbReference>
<dbReference type="InterPro" id="IPR014001">
    <property type="entry name" value="Helicase_ATP-bd"/>
</dbReference>